<dbReference type="AlphaFoldDB" id="A0AAJ4N5Z4"/>
<name>A0AAJ4N5Z4_AGRTU</name>
<proteinExistence type="predicted"/>
<dbReference type="EMBL" id="CP049217">
    <property type="protein sequence ID" value="QTG15715.1"/>
    <property type="molecule type" value="Genomic_DNA"/>
</dbReference>
<reference evidence="1" key="1">
    <citation type="submission" date="2020-02" db="EMBL/GenBank/DDBJ databases">
        <title>Unexpected conservation and global transmission of agrobacterial virulence plasmids.</title>
        <authorList>
            <person name="Weisberg A.J."/>
            <person name="Davis E.W. II"/>
            <person name="Tabima J.R."/>
            <person name="Belcher M.S."/>
            <person name="Miller M."/>
            <person name="Kuo C.-H."/>
            <person name="Loper J.E."/>
            <person name="Grunwald N.J."/>
            <person name="Putnam M.L."/>
            <person name="Chang J.H."/>
        </authorList>
    </citation>
    <scope>NUCLEOTIDE SEQUENCE</scope>
    <source>
        <strain evidence="1">Q15/94</strain>
    </source>
</reference>
<dbReference type="RefSeq" id="WP_333722231.1">
    <property type="nucleotide sequence ID" value="NZ_CP049217.1"/>
</dbReference>
<gene>
    <name evidence="1" type="ORF">G6M86_20955</name>
</gene>
<accession>A0AAJ4N5Z4</accession>
<organism evidence="1 2">
    <name type="scientific">Agrobacterium tumefaciens</name>
    <dbReference type="NCBI Taxonomy" id="358"/>
    <lineage>
        <taxon>Bacteria</taxon>
        <taxon>Pseudomonadati</taxon>
        <taxon>Pseudomonadota</taxon>
        <taxon>Alphaproteobacteria</taxon>
        <taxon>Hyphomicrobiales</taxon>
        <taxon>Rhizobiaceae</taxon>
        <taxon>Rhizobium/Agrobacterium group</taxon>
        <taxon>Agrobacterium</taxon>
        <taxon>Agrobacterium tumefaciens complex</taxon>
    </lineage>
</organism>
<evidence type="ECO:0000313" key="2">
    <source>
        <dbReference type="Proteomes" id="UP000663946"/>
    </source>
</evidence>
<evidence type="ECO:0000313" key="1">
    <source>
        <dbReference type="EMBL" id="QTG15715.1"/>
    </source>
</evidence>
<protein>
    <submittedName>
        <fullName evidence="1">Tail fiber domain-containing protein</fullName>
    </submittedName>
</protein>
<dbReference type="Proteomes" id="UP000663946">
    <property type="component" value="Chromosome 2"/>
</dbReference>
<sequence length="483" mass="51361">MGSTKTTTQVQSNEPWKPIAGDVEWAFKEAVQQVKDGKPVQWQGSTIANQSGATQNALNQMEHLAGSGANSGVLQNSINTANNVMNGSGTNAQANNTLSQLMNGLNLGSNSALQGMTNQANNVANGGMPGTSTYNNLMSSTANNPALANLASTASGANIGKNPYLDQMVSNQQDQIANKLKNVTNPAISSAATQFGRQGSGAFAGQVNNANTTTANEMAKVATEAYQGQYNQDTQNMMNANNMVGSLYNAGQQNQLAAAQGADNSYTSFNNLLSNLYGQQSNAHQQGVNNQFTNANLQANVANSANSAANANAGQQLNAANSAANLYANQYLPSQMLGQVGAARDERSQDVLNAQIQQFDNQQQMPIQMLSNLIGMYNGTPYQTSTNVTQQKGNAFSSILGGLTSAVGLASKVPMLCDFRLKENIKFIKQVNGINMYKWNYIGDEVTYIGPVAQEMSITHPQFVDTTDDGYYYITLDIVREVA</sequence>